<dbReference type="Proteomes" id="UP000317663">
    <property type="component" value="Unassembled WGS sequence"/>
</dbReference>
<name>A0A502GPM4_9GAMM</name>
<accession>A0A502GPM4</accession>
<proteinExistence type="predicted"/>
<gene>
    <name evidence="2" type="ORF">EAH77_04440</name>
</gene>
<dbReference type="GO" id="GO:0016758">
    <property type="term" value="F:hexosyltransferase activity"/>
    <property type="evidence" value="ECO:0007669"/>
    <property type="project" value="UniProtKB-ARBA"/>
</dbReference>
<organism evidence="2 3">
    <name type="scientific">Ewingella americana</name>
    <dbReference type="NCBI Taxonomy" id="41202"/>
    <lineage>
        <taxon>Bacteria</taxon>
        <taxon>Pseudomonadati</taxon>
        <taxon>Pseudomonadota</taxon>
        <taxon>Gammaproteobacteria</taxon>
        <taxon>Enterobacterales</taxon>
        <taxon>Yersiniaceae</taxon>
        <taxon>Ewingella</taxon>
    </lineage>
</organism>
<reference evidence="2 3" key="1">
    <citation type="journal article" date="2019" name="Environ. Microbiol.">
        <title>Species interactions and distinct microbial communities in high Arctic permafrost affected cryosols are associated with the CH4 and CO2 gas fluxes.</title>
        <authorList>
            <person name="Altshuler I."/>
            <person name="Hamel J."/>
            <person name="Turney S."/>
            <person name="Magnuson E."/>
            <person name="Levesque R."/>
            <person name="Greer C."/>
            <person name="Whyte L.G."/>
        </authorList>
    </citation>
    <scope>NUCLEOTIDE SEQUENCE [LARGE SCALE GENOMIC DNA]</scope>
    <source>
        <strain evidence="2 3">E4</strain>
    </source>
</reference>
<dbReference type="InterPro" id="IPR001173">
    <property type="entry name" value="Glyco_trans_2-like"/>
</dbReference>
<evidence type="ECO:0000313" key="2">
    <source>
        <dbReference type="EMBL" id="TPG64079.1"/>
    </source>
</evidence>
<feature type="domain" description="Glycosyltransferase 2-like" evidence="1">
    <location>
        <begin position="6"/>
        <end position="136"/>
    </location>
</feature>
<keyword evidence="2" id="KW-0808">Transferase</keyword>
<dbReference type="EMBL" id="RCZD01000002">
    <property type="protein sequence ID" value="TPG64079.1"/>
    <property type="molecule type" value="Genomic_DNA"/>
</dbReference>
<sequence length="318" mass="36896">MKKVNVILAAYNGEQFIREQIDSIIENFSKLESNAYEFKIIISDDSSCDRTSEIINQYSIADQRVILLDSEKKGGVRENFKHLIMNTDADYVFFSDQDDFWLPNKIELFLTRFSEIEKNFNGPIMVHSDLSVVNEELFPINNSMFEYQNINKKPTFPELLVSNSVTGCVMACNKHLIDIAKKSSIDESIMHDWYLALIASAFGIIDFIDCPLILYRQHSANQVGAKSFSIKALLGSEGIPKKIFDLRLSVLKTRKQAEIFHRDFSETMINVNKEYLETYIESFDLSFSYRLKAFLFKKIKKKGFLRNLFFFAFYVVKI</sequence>
<evidence type="ECO:0000313" key="3">
    <source>
        <dbReference type="Proteomes" id="UP000317663"/>
    </source>
</evidence>
<dbReference type="Pfam" id="PF00535">
    <property type="entry name" value="Glycos_transf_2"/>
    <property type="match status" value="1"/>
</dbReference>
<dbReference type="AlphaFoldDB" id="A0A502GPM4"/>
<dbReference type="CDD" id="cd04196">
    <property type="entry name" value="GT_2_like_d"/>
    <property type="match status" value="1"/>
</dbReference>
<protein>
    <submittedName>
        <fullName evidence="2">Glycosyltransferase family 2 protein</fullName>
    </submittedName>
</protein>
<dbReference type="InterPro" id="IPR029044">
    <property type="entry name" value="Nucleotide-diphossugar_trans"/>
</dbReference>
<dbReference type="Gene3D" id="3.90.550.10">
    <property type="entry name" value="Spore Coat Polysaccharide Biosynthesis Protein SpsA, Chain A"/>
    <property type="match status" value="1"/>
</dbReference>
<dbReference type="OrthoDB" id="9802649at2"/>
<dbReference type="RefSeq" id="WP_140470597.1">
    <property type="nucleotide sequence ID" value="NZ_RCZD01000002.1"/>
</dbReference>
<comment type="caution">
    <text evidence="2">The sequence shown here is derived from an EMBL/GenBank/DDBJ whole genome shotgun (WGS) entry which is preliminary data.</text>
</comment>
<keyword evidence="3" id="KW-1185">Reference proteome</keyword>
<dbReference type="PANTHER" id="PTHR22916:SF3">
    <property type="entry name" value="UDP-GLCNAC:BETAGAL BETA-1,3-N-ACETYLGLUCOSAMINYLTRANSFERASE-LIKE PROTEIN 1"/>
    <property type="match status" value="1"/>
</dbReference>
<dbReference type="PANTHER" id="PTHR22916">
    <property type="entry name" value="GLYCOSYLTRANSFERASE"/>
    <property type="match status" value="1"/>
</dbReference>
<dbReference type="SUPFAM" id="SSF53448">
    <property type="entry name" value="Nucleotide-diphospho-sugar transferases"/>
    <property type="match status" value="1"/>
</dbReference>
<evidence type="ECO:0000259" key="1">
    <source>
        <dbReference type="Pfam" id="PF00535"/>
    </source>
</evidence>